<dbReference type="PROSITE" id="PS50088">
    <property type="entry name" value="ANK_REPEAT"/>
    <property type="match status" value="1"/>
</dbReference>
<evidence type="ECO:0000256" key="1">
    <source>
        <dbReference type="PROSITE-ProRule" id="PRU00023"/>
    </source>
</evidence>
<proteinExistence type="predicted"/>
<dbReference type="InterPro" id="IPR036770">
    <property type="entry name" value="Ankyrin_rpt-contain_sf"/>
</dbReference>
<dbReference type="Pfam" id="PF12796">
    <property type="entry name" value="Ank_2"/>
    <property type="match status" value="1"/>
</dbReference>
<dbReference type="eggNOG" id="ENOG502S4CU">
    <property type="taxonomic scope" value="Eukaryota"/>
</dbReference>
<feature type="repeat" description="ANK" evidence="1">
    <location>
        <begin position="86"/>
        <end position="125"/>
    </location>
</feature>
<dbReference type="SUPFAM" id="SSF48403">
    <property type="entry name" value="Ankyrin repeat"/>
    <property type="match status" value="1"/>
</dbReference>
<evidence type="ECO:0000313" key="2">
    <source>
        <dbReference type="EMBL" id="KFX50756.1"/>
    </source>
</evidence>
<organism evidence="2">
    <name type="scientific">Talaromyces marneffei PM1</name>
    <dbReference type="NCBI Taxonomy" id="1077442"/>
    <lineage>
        <taxon>Eukaryota</taxon>
        <taxon>Fungi</taxon>
        <taxon>Dikarya</taxon>
        <taxon>Ascomycota</taxon>
        <taxon>Pezizomycotina</taxon>
        <taxon>Eurotiomycetes</taxon>
        <taxon>Eurotiomycetidae</taxon>
        <taxon>Eurotiales</taxon>
        <taxon>Trichocomaceae</taxon>
        <taxon>Talaromyces</taxon>
        <taxon>Talaromyces sect. Talaromyces</taxon>
    </lineage>
</organism>
<accession>A0A093VVU8</accession>
<dbReference type="AlphaFoldDB" id="A0A093VVU8"/>
<name>A0A093VVU8_TALMA</name>
<comment type="caution">
    <text evidence="2">The sequence shown here is derived from an EMBL/GenBank/DDBJ whole genome shotgun (WGS) entry which is preliminary data.</text>
</comment>
<sequence length="175" mass="19637">MADDEGASPRELVVEACRRDQQHLIEQVLDSMSEKTNEEVAEFFNNVKDALGNYALHICAMYGSFDVMDSLFDIQYFECDPLTRLDQDTPLHVAARFANEKDPDLGLEMIEMMCDAGCDPRVRNKHGQKPVDLVYGDHKDIKSALQKAEYILNENIQVNEDEDAEGDAGSASDSD</sequence>
<reference key="1">
    <citation type="journal article" date="2014" name="PLoS Genet.">
        <title>Signature Gene Expression Reveals Novel Clues to the Molecular Mechanisms of Dimorphic Transition in Penicillium marneffei.</title>
        <authorList>
            <person name="Yang E."/>
            <person name="Wang G."/>
            <person name="Cai J."/>
            <person name="Woo P.C."/>
            <person name="Lau S.K."/>
            <person name="Yuen K.-Y."/>
            <person name="Chow W.-N."/>
            <person name="Lin X."/>
        </authorList>
    </citation>
    <scope>NUCLEOTIDE SEQUENCE [LARGE SCALE GENOMIC DNA]</scope>
    <source>
        <strain>PM1</strain>
    </source>
</reference>
<gene>
    <name evidence="2" type="ORF">GQ26_0060640</name>
</gene>
<protein>
    <submittedName>
        <fullName evidence="2">Ankyrin repeat-containing protein</fullName>
    </submittedName>
</protein>
<dbReference type="InterPro" id="IPR002110">
    <property type="entry name" value="Ankyrin_rpt"/>
</dbReference>
<dbReference type="HOGENOM" id="CLU_097653_0_1_1"/>
<keyword evidence="1" id="KW-0040">ANK repeat</keyword>
<reference evidence="2" key="2">
    <citation type="journal article" date="2014" name="PLoS Genet.">
        <title>Signature gene expression reveals novel clues to the molecular mechanisms of dimorphic transition in Penicillium marneffei.</title>
        <authorList>
            <person name="Yang E."/>
            <person name="Wang G."/>
            <person name="Cai J."/>
            <person name="Woo P.C."/>
            <person name="Lau S.K."/>
            <person name="Yuen K.-Y."/>
            <person name="Chow W.-N."/>
            <person name="Lin X."/>
        </authorList>
    </citation>
    <scope>NUCLEOTIDE SEQUENCE</scope>
    <source>
        <strain evidence="2">PM1</strain>
    </source>
</reference>
<dbReference type="EMBL" id="JPOX01000006">
    <property type="protein sequence ID" value="KFX50756.1"/>
    <property type="molecule type" value="Genomic_DNA"/>
</dbReference>
<dbReference type="Gene3D" id="1.25.40.20">
    <property type="entry name" value="Ankyrin repeat-containing domain"/>
    <property type="match status" value="1"/>
</dbReference>